<dbReference type="Proteomes" id="UP000887540">
    <property type="component" value="Unplaced"/>
</dbReference>
<organism evidence="1 2">
    <name type="scientific">Acrobeloides nanus</name>
    <dbReference type="NCBI Taxonomy" id="290746"/>
    <lineage>
        <taxon>Eukaryota</taxon>
        <taxon>Metazoa</taxon>
        <taxon>Ecdysozoa</taxon>
        <taxon>Nematoda</taxon>
        <taxon>Chromadorea</taxon>
        <taxon>Rhabditida</taxon>
        <taxon>Tylenchina</taxon>
        <taxon>Cephalobomorpha</taxon>
        <taxon>Cephaloboidea</taxon>
        <taxon>Cephalobidae</taxon>
        <taxon>Acrobeloides</taxon>
    </lineage>
</organism>
<sequence length="40" mass="4427">MVGEVVVDIVDMVADGIKDMADGAIQWVIVRTRWEDISHG</sequence>
<dbReference type="AlphaFoldDB" id="A0A914ESK4"/>
<proteinExistence type="predicted"/>
<name>A0A914ESK4_9BILA</name>
<keyword evidence="1" id="KW-1185">Reference proteome</keyword>
<accession>A0A914ESK4</accession>
<protein>
    <submittedName>
        <fullName evidence="2">Uncharacterized protein</fullName>
    </submittedName>
</protein>
<reference evidence="2" key="1">
    <citation type="submission" date="2022-11" db="UniProtKB">
        <authorList>
            <consortium name="WormBaseParasite"/>
        </authorList>
    </citation>
    <scope>IDENTIFICATION</scope>
</reference>
<evidence type="ECO:0000313" key="2">
    <source>
        <dbReference type="WBParaSite" id="ACRNAN_scaffold9919.g32877.t1"/>
    </source>
</evidence>
<evidence type="ECO:0000313" key="1">
    <source>
        <dbReference type="Proteomes" id="UP000887540"/>
    </source>
</evidence>
<dbReference type="WBParaSite" id="ACRNAN_scaffold9919.g32877.t1">
    <property type="protein sequence ID" value="ACRNAN_scaffold9919.g32877.t1"/>
    <property type="gene ID" value="ACRNAN_scaffold9919.g32877"/>
</dbReference>